<name>A0ABW5ILV7_9BACT</name>
<evidence type="ECO:0000313" key="2">
    <source>
        <dbReference type="EMBL" id="MFD2512990.1"/>
    </source>
</evidence>
<feature type="domain" description="Secretion system C-terminal sorting" evidence="1">
    <location>
        <begin position="306"/>
        <end position="376"/>
    </location>
</feature>
<keyword evidence="3" id="KW-1185">Reference proteome</keyword>
<dbReference type="InterPro" id="IPR026444">
    <property type="entry name" value="Secre_tail"/>
</dbReference>
<dbReference type="RefSeq" id="WP_377503449.1">
    <property type="nucleotide sequence ID" value="NZ_JBHULU010000004.1"/>
</dbReference>
<dbReference type="EMBL" id="JBHULU010000004">
    <property type="protein sequence ID" value="MFD2512990.1"/>
    <property type="molecule type" value="Genomic_DNA"/>
</dbReference>
<dbReference type="NCBIfam" id="TIGR04183">
    <property type="entry name" value="Por_Secre_tail"/>
    <property type="match status" value="1"/>
</dbReference>
<proteinExistence type="predicted"/>
<protein>
    <submittedName>
        <fullName evidence="2">T9SS type A sorting domain-containing protein</fullName>
    </submittedName>
</protein>
<sequence length="377" mass="40364">MKASLRIGITLLLALVMHGFGFAQSPLTTSLGGLTNVRTGITEEFTVTTQGGTGQMVRGRFDFTPYQEGDIVLQYRAPGAQEYTTLTVGAEGVVMFGPEAGFAYPATATTHDFKIFFNREDTYNYTLDLVTTDATPQTVATTTGSVVVTQPTQFPTIDGTLDVVDQQKEITTAQPEDWQIFVTANQFAGVKGNIQMVLANPEQRNNITLLYDANRAATTGAEVDFQPLTFNEQGVATIGPAEGESLPQGGISQLMRISFSQAGTYGYSLRFTRAGDNTVLASVQESVEVATVAGIDDMIGNSRISVYPTLTSGAVRVELGDIRNAKVAVTDMLGRVVLQIDNATGSVQLSTSNLAKGTYFVKITKGNDVAGSRFIVR</sequence>
<dbReference type="Proteomes" id="UP001597544">
    <property type="component" value="Unassembled WGS sequence"/>
</dbReference>
<gene>
    <name evidence="2" type="ORF">ACFSRY_03865</name>
</gene>
<evidence type="ECO:0000259" key="1">
    <source>
        <dbReference type="Pfam" id="PF18962"/>
    </source>
</evidence>
<dbReference type="Pfam" id="PF18962">
    <property type="entry name" value="Por_Secre_tail"/>
    <property type="match status" value="1"/>
</dbReference>
<evidence type="ECO:0000313" key="3">
    <source>
        <dbReference type="Proteomes" id="UP001597544"/>
    </source>
</evidence>
<comment type="caution">
    <text evidence="2">The sequence shown here is derived from an EMBL/GenBank/DDBJ whole genome shotgun (WGS) entry which is preliminary data.</text>
</comment>
<accession>A0ABW5ILV7</accession>
<organism evidence="2 3">
    <name type="scientific">Pontibacter locisalis</name>
    <dbReference type="NCBI Taxonomy" id="1719035"/>
    <lineage>
        <taxon>Bacteria</taxon>
        <taxon>Pseudomonadati</taxon>
        <taxon>Bacteroidota</taxon>
        <taxon>Cytophagia</taxon>
        <taxon>Cytophagales</taxon>
        <taxon>Hymenobacteraceae</taxon>
        <taxon>Pontibacter</taxon>
    </lineage>
</organism>
<reference evidence="3" key="1">
    <citation type="journal article" date="2019" name="Int. J. Syst. Evol. Microbiol.">
        <title>The Global Catalogue of Microorganisms (GCM) 10K type strain sequencing project: providing services to taxonomists for standard genome sequencing and annotation.</title>
        <authorList>
            <consortium name="The Broad Institute Genomics Platform"/>
            <consortium name="The Broad Institute Genome Sequencing Center for Infectious Disease"/>
            <person name="Wu L."/>
            <person name="Ma J."/>
        </authorList>
    </citation>
    <scope>NUCLEOTIDE SEQUENCE [LARGE SCALE GENOMIC DNA]</scope>
    <source>
        <strain evidence="3">KCTC 42498</strain>
    </source>
</reference>